<gene>
    <name evidence="3" type="ORF">CNX65_08285</name>
</gene>
<sequence length="551" mass="54199">MFSGCTSGRGLVAVSVPAQRTTSRGGGRGPRAWAAGGPRMVRVTFSAVLLIRAGGARVLFEQRAERGVFGPVGDVLRGHPPASDVLRGLGFRGQRWAGWGPGPLAELDGEVPARSLAELRRWFDSGAYREDAAECLRRALASTLTGLGAADLAEDVASARFAPLGVEVLGPEPVPGSPHRRLRHREHHELVCVDARAHRLRDRLLELAADPDVREVLAATEEQIARGRAGAALVAAHAAVAWEAVGAGAGAVGTAEVGTAEVGTAEVAAGAAGWSAFRDVGWASTVGADPGSGVRAAIRGANSGDSAGTGVDRGAESPGAGRARSARPVPQAGAGAGMTADSATGPISGADLELGGARALPDRPFSALATPLIEPISPEVPPVPAATSAAFALEADSAGRQVGSGEAGGRQAASRKATSGQAAMASGQVASRQAGGKQVASGQVASRQAASAQAAGRQAAMASGQVAGGRAGRRQAASGPASAVPRSPGGACAGCARYPASTASAASTPSTASAASTPSTASTASTASAECAECAASAASATSATSAGCAP</sequence>
<dbReference type="KEGG" id="apre:CNX65_08285"/>
<keyword evidence="4" id="KW-1185">Reference proteome</keyword>
<feature type="region of interest" description="Disordered" evidence="1">
    <location>
        <begin position="297"/>
        <end position="349"/>
    </location>
</feature>
<feature type="region of interest" description="Disordered" evidence="1">
    <location>
        <begin position="464"/>
        <end position="489"/>
    </location>
</feature>
<organism evidence="3 4">
    <name type="scientific">Actinosynnema pretiosum</name>
    <dbReference type="NCBI Taxonomy" id="42197"/>
    <lineage>
        <taxon>Bacteria</taxon>
        <taxon>Bacillati</taxon>
        <taxon>Actinomycetota</taxon>
        <taxon>Actinomycetes</taxon>
        <taxon>Pseudonocardiales</taxon>
        <taxon>Pseudonocardiaceae</taxon>
        <taxon>Actinosynnema</taxon>
    </lineage>
</organism>
<dbReference type="Pfam" id="PF18167">
    <property type="entry name" value="Sa_NUDIX"/>
    <property type="match status" value="1"/>
</dbReference>
<feature type="region of interest" description="Disordered" evidence="1">
    <location>
        <begin position="400"/>
        <end position="442"/>
    </location>
</feature>
<proteinExistence type="predicted"/>
<protein>
    <recommendedName>
        <fullName evidence="2">CD-NTase-associated protein 16 NUDIX domain-containing protein</fullName>
    </recommendedName>
</protein>
<dbReference type="EMBL" id="CP023445">
    <property type="protein sequence ID" value="ATE53288.1"/>
    <property type="molecule type" value="Genomic_DNA"/>
</dbReference>
<evidence type="ECO:0000313" key="4">
    <source>
        <dbReference type="Proteomes" id="UP000218505"/>
    </source>
</evidence>
<dbReference type="AlphaFoldDB" id="A0A290Z2Q4"/>
<evidence type="ECO:0000256" key="1">
    <source>
        <dbReference type="SAM" id="MobiDB-lite"/>
    </source>
</evidence>
<accession>A0A290Z2Q4</accession>
<evidence type="ECO:0000313" key="3">
    <source>
        <dbReference type="EMBL" id="ATE53288.1"/>
    </source>
</evidence>
<dbReference type="InterPro" id="IPR040829">
    <property type="entry name" value="Cap16_NUDIX"/>
</dbReference>
<name>A0A290Z2Q4_9PSEU</name>
<feature type="compositionally biased region" description="Low complexity" evidence="1">
    <location>
        <begin position="474"/>
        <end position="483"/>
    </location>
</feature>
<dbReference type="Proteomes" id="UP000218505">
    <property type="component" value="Chromosome"/>
</dbReference>
<evidence type="ECO:0000259" key="2">
    <source>
        <dbReference type="Pfam" id="PF18167"/>
    </source>
</evidence>
<reference evidence="3" key="1">
    <citation type="submission" date="2017-09" db="EMBL/GenBank/DDBJ databases">
        <title>Complete Genome Sequence of ansamitocin-producing Bacterium Actinosynnema pretiosum X47.</title>
        <authorList>
            <person name="Cao G."/>
            <person name="Zong G."/>
            <person name="Zhong C."/>
            <person name="Fu J."/>
        </authorList>
    </citation>
    <scope>NUCLEOTIDE SEQUENCE [LARGE SCALE GENOMIC DNA]</scope>
    <source>
        <strain evidence="3">X47</strain>
    </source>
</reference>
<feature type="domain" description="CD-NTase-associated protein 16 NUDIX" evidence="2">
    <location>
        <begin position="41"/>
        <end position="226"/>
    </location>
</feature>